<dbReference type="STRING" id="1423795.FD12_GL002104"/>
<dbReference type="Pfam" id="PF17312">
    <property type="entry name" value="Helveticin_J"/>
    <property type="match status" value="1"/>
</dbReference>
<sequence length="325" mass="37490">MAETNAYLKYRLKNLPKPTVVQKVYVGTKYVYALQLYHQNRDAVISRVRKNRVKNGYDLNFRHAKKMYLKNFGHGQTLEYFKHNGIDYWWVVTKPNVVDYPDIKWGTQLARIRFKPNRERRTRYRGNVAVTRLVMLNHATPTGELYGQLKRVEVALSPDKQTLLIAAIDVENKAHFSLYDNRKLNDALDGVDDHNGYVDLSQAGDLFSTQVANPYFEIPKFANQLTSPSIQGFDLDNRFAIYVSSGQAAVSENHPSVDTPGISRFQWRSQTAQQVLLHHSNWIGRNIETEGIQVASRVYVGIAYHDAEPYATKTLENRVYWFSNI</sequence>
<protein>
    <recommendedName>
        <fullName evidence="3">Bacteriocin</fullName>
    </recommendedName>
</protein>
<dbReference type="RefSeq" id="WP_054749049.1">
    <property type="nucleotide sequence ID" value="NZ_BKAM01000093.1"/>
</dbReference>
<comment type="caution">
    <text evidence="1">The sequence shown here is derived from an EMBL/GenBank/DDBJ whole genome shotgun (WGS) entry which is preliminary data.</text>
</comment>
<gene>
    <name evidence="1" type="ORF">LRA02_24270</name>
</gene>
<dbReference type="Proteomes" id="UP000321569">
    <property type="component" value="Unassembled WGS sequence"/>
</dbReference>
<evidence type="ECO:0000313" key="1">
    <source>
        <dbReference type="EMBL" id="GEP73559.1"/>
    </source>
</evidence>
<evidence type="ECO:0008006" key="3">
    <source>
        <dbReference type="Google" id="ProtNLM"/>
    </source>
</evidence>
<accession>A0A512PQR5</accession>
<dbReference type="EMBL" id="BKAM01000093">
    <property type="protein sequence ID" value="GEP73559.1"/>
    <property type="molecule type" value="Genomic_DNA"/>
</dbReference>
<name>A0A512PQR5_9LACO</name>
<organism evidence="1 2">
    <name type="scientific">Lentilactobacillus rapi</name>
    <dbReference type="NCBI Taxonomy" id="481723"/>
    <lineage>
        <taxon>Bacteria</taxon>
        <taxon>Bacillati</taxon>
        <taxon>Bacillota</taxon>
        <taxon>Bacilli</taxon>
        <taxon>Lactobacillales</taxon>
        <taxon>Lactobacillaceae</taxon>
        <taxon>Lentilactobacillus</taxon>
    </lineage>
</organism>
<dbReference type="InterPro" id="IPR035280">
    <property type="entry name" value="Helveticin_J"/>
</dbReference>
<reference evidence="1 2" key="1">
    <citation type="submission" date="2019-07" db="EMBL/GenBank/DDBJ databases">
        <title>Whole genome shotgun sequence of Lactobacillus rapi NBRC 109618.</title>
        <authorList>
            <person name="Hosoyama A."/>
            <person name="Uohara A."/>
            <person name="Ohji S."/>
            <person name="Ichikawa N."/>
        </authorList>
    </citation>
    <scope>NUCLEOTIDE SEQUENCE [LARGE SCALE GENOMIC DNA]</scope>
    <source>
        <strain evidence="1 2">NBRC 109618</strain>
    </source>
</reference>
<dbReference type="GO" id="GO:0042742">
    <property type="term" value="P:defense response to bacterium"/>
    <property type="evidence" value="ECO:0007669"/>
    <property type="project" value="InterPro"/>
</dbReference>
<evidence type="ECO:0000313" key="2">
    <source>
        <dbReference type="Proteomes" id="UP000321569"/>
    </source>
</evidence>
<proteinExistence type="predicted"/>
<dbReference type="OrthoDB" id="2297060at2"/>
<dbReference type="AlphaFoldDB" id="A0A512PQR5"/>